<evidence type="ECO:0000256" key="3">
    <source>
        <dbReference type="SAM" id="SignalP"/>
    </source>
</evidence>
<proteinExistence type="predicted"/>
<name>A0A9P4Y6W1_CRYP1</name>
<evidence type="ECO:0000313" key="5">
    <source>
        <dbReference type="Proteomes" id="UP000803844"/>
    </source>
</evidence>
<gene>
    <name evidence="4" type="ORF">M406DRAFT_69368</name>
</gene>
<evidence type="ECO:0000313" key="4">
    <source>
        <dbReference type="EMBL" id="KAF3767205.1"/>
    </source>
</evidence>
<keyword evidence="2" id="KW-0472">Membrane</keyword>
<dbReference type="EMBL" id="MU032346">
    <property type="protein sequence ID" value="KAF3767205.1"/>
    <property type="molecule type" value="Genomic_DNA"/>
</dbReference>
<keyword evidence="5" id="KW-1185">Reference proteome</keyword>
<comment type="caution">
    <text evidence="4">The sequence shown here is derived from an EMBL/GenBank/DDBJ whole genome shotgun (WGS) entry which is preliminary data.</text>
</comment>
<organism evidence="4 5">
    <name type="scientific">Cryphonectria parasitica (strain ATCC 38755 / EP155)</name>
    <dbReference type="NCBI Taxonomy" id="660469"/>
    <lineage>
        <taxon>Eukaryota</taxon>
        <taxon>Fungi</taxon>
        <taxon>Dikarya</taxon>
        <taxon>Ascomycota</taxon>
        <taxon>Pezizomycotina</taxon>
        <taxon>Sordariomycetes</taxon>
        <taxon>Sordariomycetidae</taxon>
        <taxon>Diaporthales</taxon>
        <taxon>Cryphonectriaceae</taxon>
        <taxon>Cryphonectria-Endothia species complex</taxon>
        <taxon>Cryphonectria</taxon>
    </lineage>
</organism>
<keyword evidence="3" id="KW-0732">Signal</keyword>
<keyword evidence="2" id="KW-0812">Transmembrane</keyword>
<feature type="chain" id="PRO_5040445046" description="Membrane-associated protein" evidence="3">
    <location>
        <begin position="27"/>
        <end position="215"/>
    </location>
</feature>
<dbReference type="AlphaFoldDB" id="A0A9P4Y6W1"/>
<evidence type="ECO:0000256" key="1">
    <source>
        <dbReference type="SAM" id="MobiDB-lite"/>
    </source>
</evidence>
<dbReference type="GeneID" id="63842386"/>
<feature type="region of interest" description="Disordered" evidence="1">
    <location>
        <begin position="113"/>
        <end position="136"/>
    </location>
</feature>
<protein>
    <recommendedName>
        <fullName evidence="6">Membrane-associated protein</fullName>
    </recommendedName>
</protein>
<evidence type="ECO:0008006" key="6">
    <source>
        <dbReference type="Google" id="ProtNLM"/>
    </source>
</evidence>
<reference evidence="4" key="1">
    <citation type="journal article" date="2020" name="Phytopathology">
        <title>Genome sequence of the chestnut blight fungus Cryphonectria parasitica EP155: A fundamental resource for an archetypical invasive plant pathogen.</title>
        <authorList>
            <person name="Crouch J.A."/>
            <person name="Dawe A."/>
            <person name="Aerts A."/>
            <person name="Barry K."/>
            <person name="Churchill A.C.L."/>
            <person name="Grimwood J."/>
            <person name="Hillman B."/>
            <person name="Milgroom M.G."/>
            <person name="Pangilinan J."/>
            <person name="Smith M."/>
            <person name="Salamov A."/>
            <person name="Schmutz J."/>
            <person name="Yadav J."/>
            <person name="Grigoriev I.V."/>
            <person name="Nuss D."/>
        </authorList>
    </citation>
    <scope>NUCLEOTIDE SEQUENCE</scope>
    <source>
        <strain evidence="4">EP155</strain>
    </source>
</reference>
<accession>A0A9P4Y6W1</accession>
<dbReference type="Proteomes" id="UP000803844">
    <property type="component" value="Unassembled WGS sequence"/>
</dbReference>
<keyword evidence="2" id="KW-1133">Transmembrane helix</keyword>
<evidence type="ECO:0000256" key="2">
    <source>
        <dbReference type="SAM" id="Phobius"/>
    </source>
</evidence>
<feature type="transmembrane region" description="Helical" evidence="2">
    <location>
        <begin position="63"/>
        <end position="86"/>
    </location>
</feature>
<dbReference type="RefSeq" id="XP_040778166.1">
    <property type="nucleotide sequence ID" value="XM_040925257.1"/>
</dbReference>
<feature type="compositionally biased region" description="Low complexity" evidence="1">
    <location>
        <begin position="117"/>
        <end position="129"/>
    </location>
</feature>
<feature type="signal peptide" evidence="3">
    <location>
        <begin position="1"/>
        <end position="26"/>
    </location>
</feature>
<dbReference type="OrthoDB" id="10625371at2759"/>
<sequence>MARRRVPGSPASRLLIFCTQFAAAGARPLLDILRRCSLNACPTTTTSEDDNNSDHGGFTTASIVGLAVGSASAIFFLMWLYYYFVYYKHEKLKLRREYLQRLGSLEETITQQGQAVAEPSAASEGSSAGTTRPRPRVVTDLPVQNYGLATLMSSSAQLSPAVFSALQRVTPGEAKSPTLTEDFKTKAAMPEDKVLGHCKDIRHSGHGSDVSATDP</sequence>